<proteinExistence type="predicted"/>
<dbReference type="EMBL" id="JABBNI010000031">
    <property type="protein sequence ID" value="NMM64035.1"/>
    <property type="molecule type" value="Genomic_DNA"/>
</dbReference>
<keyword evidence="2" id="KW-1185">Reference proteome</keyword>
<name>A0A7Y0HPA8_9CLOT</name>
<dbReference type="Proteomes" id="UP000537131">
    <property type="component" value="Unassembled WGS sequence"/>
</dbReference>
<dbReference type="RefSeq" id="WP_169298633.1">
    <property type="nucleotide sequence ID" value="NZ_JABBNI010000031.1"/>
</dbReference>
<evidence type="ECO:0000313" key="1">
    <source>
        <dbReference type="EMBL" id="NMM64035.1"/>
    </source>
</evidence>
<accession>A0A7Y0HPA8</accession>
<dbReference type="AlphaFoldDB" id="A0A7Y0HPA8"/>
<evidence type="ECO:0000313" key="2">
    <source>
        <dbReference type="Proteomes" id="UP000537131"/>
    </source>
</evidence>
<sequence length="111" mass="12050">MSVVCKALIGPFEHTSNCECTLVDFDLTIKGLCNGTRYGIVAVVKCNSLVVATVCRIFDVNVPSAGQCTCVDVPLEFRKIIVDEKCCTDETCVWDVDVVCANYILGCCSLE</sequence>
<comment type="caution">
    <text evidence="1">The sequence shown here is derived from an EMBL/GenBank/DDBJ whole genome shotgun (WGS) entry which is preliminary data.</text>
</comment>
<gene>
    <name evidence="1" type="ORF">HBE96_15415</name>
</gene>
<reference evidence="1 2" key="1">
    <citation type="submission" date="2020-06" db="EMBL/GenBank/DDBJ databases">
        <title>Complete Genome Sequence of Clostridium muelleri sp. nov. P21T, an Acid-Alcohol Producing Acetogen Isolated from Old Hay.</title>
        <authorList>
            <person name="Duncan K.E."/>
            <person name="Tanner R.S."/>
        </authorList>
    </citation>
    <scope>NUCLEOTIDE SEQUENCE [LARGE SCALE GENOMIC DNA]</scope>
    <source>
        <strain evidence="1 2">P21</strain>
    </source>
</reference>
<organism evidence="1 2">
    <name type="scientific">Clostridium muellerianum</name>
    <dbReference type="NCBI Taxonomy" id="2716538"/>
    <lineage>
        <taxon>Bacteria</taxon>
        <taxon>Bacillati</taxon>
        <taxon>Bacillota</taxon>
        <taxon>Clostridia</taxon>
        <taxon>Eubacteriales</taxon>
        <taxon>Clostridiaceae</taxon>
        <taxon>Clostridium</taxon>
    </lineage>
</organism>
<protein>
    <submittedName>
        <fullName evidence="1">Uncharacterized protein</fullName>
    </submittedName>
</protein>